<feature type="signal peptide" evidence="9">
    <location>
        <begin position="1"/>
        <end position="19"/>
    </location>
</feature>
<dbReference type="GO" id="GO:0071555">
    <property type="term" value="P:cell wall organization"/>
    <property type="evidence" value="ECO:0007669"/>
    <property type="project" value="UniProtKB-KW"/>
</dbReference>
<evidence type="ECO:0000256" key="8">
    <source>
        <dbReference type="RuleBase" id="RU361169"/>
    </source>
</evidence>
<dbReference type="AlphaFoldDB" id="A0A6A5XXY0"/>
<evidence type="ECO:0000256" key="6">
    <source>
        <dbReference type="ARBA" id="ARBA00023295"/>
    </source>
</evidence>
<accession>A0A6A5XXY0</accession>
<dbReference type="SUPFAM" id="SSF51126">
    <property type="entry name" value="Pectin lyase-like"/>
    <property type="match status" value="1"/>
</dbReference>
<dbReference type="GO" id="GO:0004650">
    <property type="term" value="F:polygalacturonase activity"/>
    <property type="evidence" value="ECO:0007669"/>
    <property type="project" value="InterPro"/>
</dbReference>
<evidence type="ECO:0000256" key="7">
    <source>
        <dbReference type="ARBA" id="ARBA00023316"/>
    </source>
</evidence>
<dbReference type="Pfam" id="PF12708">
    <property type="entry name" value="Pect-lyase_RHGA_epim"/>
    <property type="match status" value="1"/>
</dbReference>
<dbReference type="InterPro" id="IPR012334">
    <property type="entry name" value="Pectin_lyas_fold"/>
</dbReference>
<keyword evidence="7" id="KW-0961">Cell wall biogenesis/degradation</keyword>
<dbReference type="OrthoDB" id="187139at2759"/>
<evidence type="ECO:0000256" key="3">
    <source>
        <dbReference type="ARBA" id="ARBA00022525"/>
    </source>
</evidence>
<organism evidence="11 12">
    <name type="scientific">Aaosphaeria arxii CBS 175.79</name>
    <dbReference type="NCBI Taxonomy" id="1450172"/>
    <lineage>
        <taxon>Eukaryota</taxon>
        <taxon>Fungi</taxon>
        <taxon>Dikarya</taxon>
        <taxon>Ascomycota</taxon>
        <taxon>Pezizomycotina</taxon>
        <taxon>Dothideomycetes</taxon>
        <taxon>Pleosporomycetidae</taxon>
        <taxon>Pleosporales</taxon>
        <taxon>Pleosporales incertae sedis</taxon>
        <taxon>Aaosphaeria</taxon>
    </lineage>
</organism>
<dbReference type="GO" id="GO:0005576">
    <property type="term" value="C:extracellular region"/>
    <property type="evidence" value="ECO:0007669"/>
    <property type="project" value="UniProtKB-SubCell"/>
</dbReference>
<keyword evidence="5 8" id="KW-0378">Hydrolase</keyword>
<evidence type="ECO:0000256" key="9">
    <source>
        <dbReference type="SAM" id="SignalP"/>
    </source>
</evidence>
<dbReference type="InterPro" id="IPR024535">
    <property type="entry name" value="RHGA/B-epi-like_pectate_lyase"/>
</dbReference>
<evidence type="ECO:0000313" key="11">
    <source>
        <dbReference type="EMBL" id="KAF2017134.1"/>
    </source>
</evidence>
<evidence type="ECO:0000313" key="12">
    <source>
        <dbReference type="Proteomes" id="UP000799778"/>
    </source>
</evidence>
<sequence length="519" mass="57347">MVRSTLLLAALSAISLVSAKWVDYDRPEDIYAKSGMYSVKVNGTYAKTVSYNQYDYLHISMSEGPSTEFRVAAVDGQKITEQPVISPKQLPIVSRIEGNELIFSLKKVHYLIIKFKDKKELIIAIDPLETDVPPSKGDGIFNVLDYGADNKGKGVTTGIQKAMDAAAKKPGSIVYVPPGLYLIGNLMLRNRTSLYLAGGSVLRNTAKKSDYKVLWTKSDLGDGTWWIQTEFDSQDIKVYGRGTLDGNGKASVGASPKLVADILVPVGTTNFKCDGILVRDSSFWAVSLIQVTDATITNIKIFDRFDVKQNDGIDVNESTKVRVRRAIAVANDDSFSTKTWPQDVGTTVPYPYPPRPLRDVIFDDCFAWTYCYAFKVGQGVYQEQDGVTFKNGVVYRAGVGLGIHHLFGTAAAKNVRFENMDLERVEGEPGGTGAWLAVFVHDNGKGVGPIQNVYVKNIRARKLGKYQAKLAGVDEKSMVDTVTFSDVFMLENKTAATNLDQLNVKWRQFSKNIKFDNTK</sequence>
<evidence type="ECO:0000259" key="10">
    <source>
        <dbReference type="Pfam" id="PF12708"/>
    </source>
</evidence>
<reference evidence="11" key="1">
    <citation type="journal article" date="2020" name="Stud. Mycol.">
        <title>101 Dothideomycetes genomes: a test case for predicting lifestyles and emergence of pathogens.</title>
        <authorList>
            <person name="Haridas S."/>
            <person name="Albert R."/>
            <person name="Binder M."/>
            <person name="Bloem J."/>
            <person name="Labutti K."/>
            <person name="Salamov A."/>
            <person name="Andreopoulos B."/>
            <person name="Baker S."/>
            <person name="Barry K."/>
            <person name="Bills G."/>
            <person name="Bluhm B."/>
            <person name="Cannon C."/>
            <person name="Castanera R."/>
            <person name="Culley D."/>
            <person name="Daum C."/>
            <person name="Ezra D."/>
            <person name="Gonzalez J."/>
            <person name="Henrissat B."/>
            <person name="Kuo A."/>
            <person name="Liang C."/>
            <person name="Lipzen A."/>
            <person name="Lutzoni F."/>
            <person name="Magnuson J."/>
            <person name="Mondo S."/>
            <person name="Nolan M."/>
            <person name="Ohm R."/>
            <person name="Pangilinan J."/>
            <person name="Park H.-J."/>
            <person name="Ramirez L."/>
            <person name="Alfaro M."/>
            <person name="Sun H."/>
            <person name="Tritt A."/>
            <person name="Yoshinaga Y."/>
            <person name="Zwiers L.-H."/>
            <person name="Turgeon B."/>
            <person name="Goodwin S."/>
            <person name="Spatafora J."/>
            <person name="Crous P."/>
            <person name="Grigoriev I."/>
        </authorList>
    </citation>
    <scope>NUCLEOTIDE SEQUENCE</scope>
    <source>
        <strain evidence="11">CBS 175.79</strain>
    </source>
</reference>
<evidence type="ECO:0000256" key="5">
    <source>
        <dbReference type="ARBA" id="ARBA00022801"/>
    </source>
</evidence>
<evidence type="ECO:0000256" key="2">
    <source>
        <dbReference type="ARBA" id="ARBA00008834"/>
    </source>
</evidence>
<comment type="subcellular location">
    <subcellularLocation>
        <location evidence="1">Secreted</location>
    </subcellularLocation>
</comment>
<proteinExistence type="inferred from homology"/>
<dbReference type="PANTHER" id="PTHR31339">
    <property type="entry name" value="PECTIN LYASE-RELATED"/>
    <property type="match status" value="1"/>
</dbReference>
<gene>
    <name evidence="11" type="ORF">BU24DRAFT_420158</name>
</gene>
<dbReference type="RefSeq" id="XP_033385473.1">
    <property type="nucleotide sequence ID" value="XM_033527412.1"/>
</dbReference>
<evidence type="ECO:0000256" key="1">
    <source>
        <dbReference type="ARBA" id="ARBA00004613"/>
    </source>
</evidence>
<dbReference type="Pfam" id="PF00295">
    <property type="entry name" value="Glyco_hydro_28"/>
    <property type="match status" value="1"/>
</dbReference>
<keyword evidence="12" id="KW-1185">Reference proteome</keyword>
<dbReference type="EMBL" id="ML978068">
    <property type="protein sequence ID" value="KAF2017134.1"/>
    <property type="molecule type" value="Genomic_DNA"/>
</dbReference>
<keyword evidence="6 8" id="KW-0326">Glycosidase</keyword>
<dbReference type="InterPro" id="IPR011050">
    <property type="entry name" value="Pectin_lyase_fold/virulence"/>
</dbReference>
<protein>
    <submittedName>
        <fullName evidence="11">Glycoside hydrolase family 28 protein</fullName>
    </submittedName>
</protein>
<dbReference type="GO" id="GO:0005975">
    <property type="term" value="P:carbohydrate metabolic process"/>
    <property type="evidence" value="ECO:0007669"/>
    <property type="project" value="InterPro"/>
</dbReference>
<dbReference type="Gene3D" id="2.160.20.10">
    <property type="entry name" value="Single-stranded right-handed beta-helix, Pectin lyase-like"/>
    <property type="match status" value="1"/>
</dbReference>
<dbReference type="GeneID" id="54284809"/>
<dbReference type="PANTHER" id="PTHR31339:SF9">
    <property type="entry name" value="PLASMIN AND FIBRONECTIN-BINDING PROTEIN A"/>
    <property type="match status" value="1"/>
</dbReference>
<evidence type="ECO:0000256" key="4">
    <source>
        <dbReference type="ARBA" id="ARBA00022729"/>
    </source>
</evidence>
<comment type="similarity">
    <text evidence="2 8">Belongs to the glycosyl hydrolase 28 family.</text>
</comment>
<keyword evidence="3" id="KW-0964">Secreted</keyword>
<dbReference type="Proteomes" id="UP000799778">
    <property type="component" value="Unassembled WGS sequence"/>
</dbReference>
<name>A0A6A5XXY0_9PLEO</name>
<keyword evidence="4 9" id="KW-0732">Signal</keyword>
<dbReference type="InterPro" id="IPR051801">
    <property type="entry name" value="GH28_Enzymes"/>
</dbReference>
<dbReference type="InterPro" id="IPR000743">
    <property type="entry name" value="Glyco_hydro_28"/>
</dbReference>
<feature type="chain" id="PRO_5025660790" evidence="9">
    <location>
        <begin position="20"/>
        <end position="519"/>
    </location>
</feature>
<feature type="domain" description="Rhamnogalacturonase A/B/Epimerase-like pectate lyase" evidence="10">
    <location>
        <begin position="140"/>
        <end position="228"/>
    </location>
</feature>